<protein>
    <submittedName>
        <fullName evidence="1">Uncharacterized protein</fullName>
    </submittedName>
</protein>
<name>A0A0L0BLT9_LUCCU</name>
<evidence type="ECO:0000313" key="1">
    <source>
        <dbReference type="EMBL" id="KNC20992.1"/>
    </source>
</evidence>
<evidence type="ECO:0000313" key="2">
    <source>
        <dbReference type="Proteomes" id="UP000037069"/>
    </source>
</evidence>
<sequence length="162" mass="18100">MCKLCLNLKKLLAKINTSQVKFSLVFNLIKKKEVKEKRKRKGPDQEKKRASKSQQSSVCEKIPNLIKVIFLVFVCKANLLNRKDLRKGGEQKSNMLKGSKKGGGVFAIVRGTKEMLAAASSLLPTNIITITEATATTNFPENILARLTAENHMQAYFQAFLT</sequence>
<proteinExistence type="predicted"/>
<organism evidence="1 2">
    <name type="scientific">Lucilia cuprina</name>
    <name type="common">Green bottle fly</name>
    <name type="synonym">Australian sheep blowfly</name>
    <dbReference type="NCBI Taxonomy" id="7375"/>
    <lineage>
        <taxon>Eukaryota</taxon>
        <taxon>Metazoa</taxon>
        <taxon>Ecdysozoa</taxon>
        <taxon>Arthropoda</taxon>
        <taxon>Hexapoda</taxon>
        <taxon>Insecta</taxon>
        <taxon>Pterygota</taxon>
        <taxon>Neoptera</taxon>
        <taxon>Endopterygota</taxon>
        <taxon>Diptera</taxon>
        <taxon>Brachycera</taxon>
        <taxon>Muscomorpha</taxon>
        <taxon>Oestroidea</taxon>
        <taxon>Calliphoridae</taxon>
        <taxon>Luciliinae</taxon>
        <taxon>Lucilia</taxon>
    </lineage>
</organism>
<reference evidence="1 2" key="1">
    <citation type="journal article" date="2015" name="Nat. Commun.">
        <title>Lucilia cuprina genome unlocks parasitic fly biology to underpin future interventions.</title>
        <authorList>
            <person name="Anstead C.A."/>
            <person name="Korhonen P.K."/>
            <person name="Young N.D."/>
            <person name="Hall R.S."/>
            <person name="Jex A.R."/>
            <person name="Murali S.C."/>
            <person name="Hughes D.S."/>
            <person name="Lee S.F."/>
            <person name="Perry T."/>
            <person name="Stroehlein A.J."/>
            <person name="Ansell B.R."/>
            <person name="Breugelmans B."/>
            <person name="Hofmann A."/>
            <person name="Qu J."/>
            <person name="Dugan S."/>
            <person name="Lee S.L."/>
            <person name="Chao H."/>
            <person name="Dinh H."/>
            <person name="Han Y."/>
            <person name="Doddapaneni H.V."/>
            <person name="Worley K.C."/>
            <person name="Muzny D.M."/>
            <person name="Ioannidis P."/>
            <person name="Waterhouse R.M."/>
            <person name="Zdobnov E.M."/>
            <person name="James P.J."/>
            <person name="Bagnall N.H."/>
            <person name="Kotze A.C."/>
            <person name="Gibbs R.A."/>
            <person name="Richards S."/>
            <person name="Batterham P."/>
            <person name="Gasser R.B."/>
        </authorList>
    </citation>
    <scope>NUCLEOTIDE SEQUENCE [LARGE SCALE GENOMIC DNA]</scope>
    <source>
        <strain evidence="1 2">LS</strain>
        <tissue evidence="1">Full body</tissue>
    </source>
</reference>
<dbReference type="EMBL" id="JRES01001681">
    <property type="protein sequence ID" value="KNC20992.1"/>
    <property type="molecule type" value="Genomic_DNA"/>
</dbReference>
<accession>A0A0L0BLT9</accession>
<dbReference type="AlphaFoldDB" id="A0A0L0BLT9"/>
<comment type="caution">
    <text evidence="1">The sequence shown here is derived from an EMBL/GenBank/DDBJ whole genome shotgun (WGS) entry which is preliminary data.</text>
</comment>
<dbReference type="Proteomes" id="UP000037069">
    <property type="component" value="Unassembled WGS sequence"/>
</dbReference>
<keyword evidence="2" id="KW-1185">Reference proteome</keyword>
<gene>
    <name evidence="1" type="ORF">FF38_00985</name>
</gene>